<evidence type="ECO:0000313" key="2">
    <source>
        <dbReference type="Proteomes" id="UP000005239"/>
    </source>
</evidence>
<dbReference type="Gene3D" id="1.20.1070.10">
    <property type="entry name" value="Rhodopsin 7-helix transmembrane proteins"/>
    <property type="match status" value="1"/>
</dbReference>
<organism evidence="1 2">
    <name type="scientific">Pristionchus pacificus</name>
    <name type="common">Parasitic nematode worm</name>
    <dbReference type="NCBI Taxonomy" id="54126"/>
    <lineage>
        <taxon>Eukaryota</taxon>
        <taxon>Metazoa</taxon>
        <taxon>Ecdysozoa</taxon>
        <taxon>Nematoda</taxon>
        <taxon>Chromadorea</taxon>
        <taxon>Rhabditida</taxon>
        <taxon>Rhabditina</taxon>
        <taxon>Diplogasteromorpha</taxon>
        <taxon>Diplogasteroidea</taxon>
        <taxon>Neodiplogasteridae</taxon>
        <taxon>Pristionchus</taxon>
    </lineage>
</organism>
<accession>A0A8R1UKB0</accession>
<gene>
    <name evidence="1" type="primary">WBGene00118897</name>
</gene>
<proteinExistence type="predicted"/>
<dbReference type="Proteomes" id="UP000005239">
    <property type="component" value="Unassembled WGS sequence"/>
</dbReference>
<accession>A0A2A6CKU2</accession>
<dbReference type="EnsemblMetazoa" id="PPA29343.1">
    <property type="protein sequence ID" value="PPA29343.1"/>
    <property type="gene ID" value="WBGene00118897"/>
</dbReference>
<dbReference type="AlphaFoldDB" id="A0A2A6CKU2"/>
<reference evidence="2" key="1">
    <citation type="journal article" date="2008" name="Nat. Genet.">
        <title>The Pristionchus pacificus genome provides a unique perspective on nematode lifestyle and parasitism.</title>
        <authorList>
            <person name="Dieterich C."/>
            <person name="Clifton S.W."/>
            <person name="Schuster L.N."/>
            <person name="Chinwalla A."/>
            <person name="Delehaunty K."/>
            <person name="Dinkelacker I."/>
            <person name="Fulton L."/>
            <person name="Fulton R."/>
            <person name="Godfrey J."/>
            <person name="Minx P."/>
            <person name="Mitreva M."/>
            <person name="Roeseler W."/>
            <person name="Tian H."/>
            <person name="Witte H."/>
            <person name="Yang S.P."/>
            <person name="Wilson R.K."/>
            <person name="Sommer R.J."/>
        </authorList>
    </citation>
    <scope>NUCLEOTIDE SEQUENCE [LARGE SCALE GENOMIC DNA]</scope>
    <source>
        <strain evidence="2">PS312</strain>
    </source>
</reference>
<dbReference type="PANTHER" id="PTHR22943:SF248">
    <property type="entry name" value="SEVEN TM RECEPTOR"/>
    <property type="match status" value="1"/>
</dbReference>
<dbReference type="OrthoDB" id="5869258at2759"/>
<reference evidence="1" key="2">
    <citation type="submission" date="2022-06" db="UniProtKB">
        <authorList>
            <consortium name="EnsemblMetazoa"/>
        </authorList>
    </citation>
    <scope>IDENTIFICATION</scope>
    <source>
        <strain evidence="1">PS312</strain>
    </source>
</reference>
<dbReference type="Pfam" id="PF10326">
    <property type="entry name" value="7TM_GPCR_Str"/>
    <property type="match status" value="1"/>
</dbReference>
<dbReference type="PANTHER" id="PTHR22943">
    <property type="entry name" value="7-TRANSMEMBRANE DOMAIN RECEPTOR C.ELEGANS"/>
    <property type="match status" value="1"/>
</dbReference>
<sequence length="329" mass="37333">MTTVAFRNAEHILFVIAMCLNLLALTLIFTKSSKEISQYRKLLVIFLISGIFFSVLHLILSPTCIMRENAFITYGSGWITDMRFIAVYYGVASMSFLILAMHFFYRAVVLGSETYTNVQIGFRRIVEIIVILVIELIIWTVLCAIFLCYKTEYAPTIARLTADLDDFPITNHDGRLLMFLGTIDGKLNLPPFLAIVSMILLCGVSLTVIVWSSIRVMSVLNAAQHRSSTWRKYNIQLFVALCLQFLGPLILLYLPCINFLLLPFVPGNPINAPHWLLSLFYSIYPIVDPVVMIVFIRDYRRGLYNMLRRAVFLPSSDHSVTAISTTATS</sequence>
<dbReference type="InterPro" id="IPR019428">
    <property type="entry name" value="7TM_GPCR_serpentine_rcpt_Str"/>
</dbReference>
<evidence type="ECO:0000313" key="1">
    <source>
        <dbReference type="EnsemblMetazoa" id="PPA29343.1"/>
    </source>
</evidence>
<dbReference type="SUPFAM" id="SSF81321">
    <property type="entry name" value="Family A G protein-coupled receptor-like"/>
    <property type="match status" value="1"/>
</dbReference>
<keyword evidence="2" id="KW-1185">Reference proteome</keyword>
<name>A0A2A6CKU2_PRIPA</name>
<protein>
    <submittedName>
        <fullName evidence="1">G protein-coupled receptor</fullName>
    </submittedName>
</protein>